<name>A0AAV4SA84_CAEEX</name>
<dbReference type="AlphaFoldDB" id="A0AAV4SA84"/>
<evidence type="ECO:0000313" key="2">
    <source>
        <dbReference type="Proteomes" id="UP001054945"/>
    </source>
</evidence>
<comment type="caution">
    <text evidence="1">The sequence shown here is derived from an EMBL/GenBank/DDBJ whole genome shotgun (WGS) entry which is preliminary data.</text>
</comment>
<sequence>MKNRITLKYGRNPELNYIQLEHRSRIPLIGPGICTASLQVPQFNINCDISLKHEFKFDKSPKIFMEVDLCCIEDNHLKGIVDIEYKSKNPLKAFSKLEIEFLDKHYMYEGQIKEKALLNQASITYVSLKIPKLDVNLKAIYEDFKRSVDLDFKLKTDRLRHIIALILAETGEKKHFHLEIVPDAAYQPQRKSFVIFDFRIKKT</sequence>
<evidence type="ECO:0000313" key="1">
    <source>
        <dbReference type="EMBL" id="GIY29315.1"/>
    </source>
</evidence>
<organism evidence="1 2">
    <name type="scientific">Caerostris extrusa</name>
    <name type="common">Bark spider</name>
    <name type="synonym">Caerostris bankana</name>
    <dbReference type="NCBI Taxonomy" id="172846"/>
    <lineage>
        <taxon>Eukaryota</taxon>
        <taxon>Metazoa</taxon>
        <taxon>Ecdysozoa</taxon>
        <taxon>Arthropoda</taxon>
        <taxon>Chelicerata</taxon>
        <taxon>Arachnida</taxon>
        <taxon>Araneae</taxon>
        <taxon>Araneomorphae</taxon>
        <taxon>Entelegynae</taxon>
        <taxon>Araneoidea</taxon>
        <taxon>Araneidae</taxon>
        <taxon>Caerostris</taxon>
    </lineage>
</organism>
<keyword evidence="2" id="KW-1185">Reference proteome</keyword>
<reference evidence="1 2" key="1">
    <citation type="submission" date="2021-06" db="EMBL/GenBank/DDBJ databases">
        <title>Caerostris extrusa draft genome.</title>
        <authorList>
            <person name="Kono N."/>
            <person name="Arakawa K."/>
        </authorList>
    </citation>
    <scope>NUCLEOTIDE SEQUENCE [LARGE SCALE GENOMIC DNA]</scope>
</reference>
<accession>A0AAV4SA84</accession>
<gene>
    <name evidence="1" type="primary">AVEN_20246_1</name>
    <name evidence="1" type="ORF">CEXT_662921</name>
</gene>
<dbReference type="Proteomes" id="UP001054945">
    <property type="component" value="Unassembled WGS sequence"/>
</dbReference>
<proteinExistence type="predicted"/>
<protein>
    <submittedName>
        <fullName evidence="1">Uncharacterized protein</fullName>
    </submittedName>
</protein>
<dbReference type="EMBL" id="BPLR01009052">
    <property type="protein sequence ID" value="GIY29315.1"/>
    <property type="molecule type" value="Genomic_DNA"/>
</dbReference>